<keyword evidence="4" id="KW-1185">Reference proteome</keyword>
<comment type="similarity">
    <text evidence="1">Belongs to the universal stress protein A family.</text>
</comment>
<feature type="domain" description="UspA" evidence="2">
    <location>
        <begin position="2"/>
        <end position="145"/>
    </location>
</feature>
<proteinExistence type="inferred from homology"/>
<dbReference type="InterPro" id="IPR006016">
    <property type="entry name" value="UspA"/>
</dbReference>
<dbReference type="PANTHER" id="PTHR46268:SF22">
    <property type="entry name" value="SENSOR PROTEIN KDPD-RELATED"/>
    <property type="match status" value="1"/>
</dbReference>
<name>A0ABT7ZWL7_9FLAO</name>
<evidence type="ECO:0000313" key="4">
    <source>
        <dbReference type="Proteomes" id="UP001231197"/>
    </source>
</evidence>
<organism evidence="3 4">
    <name type="scientific">Winogradskyella bathintestinalis</name>
    <dbReference type="NCBI Taxonomy" id="3035208"/>
    <lineage>
        <taxon>Bacteria</taxon>
        <taxon>Pseudomonadati</taxon>
        <taxon>Bacteroidota</taxon>
        <taxon>Flavobacteriia</taxon>
        <taxon>Flavobacteriales</taxon>
        <taxon>Flavobacteriaceae</taxon>
        <taxon>Winogradskyella</taxon>
    </lineage>
</organism>
<comment type="caution">
    <text evidence="3">The sequence shown here is derived from an EMBL/GenBank/DDBJ whole genome shotgun (WGS) entry which is preliminary data.</text>
</comment>
<dbReference type="Gene3D" id="3.40.50.620">
    <property type="entry name" value="HUPs"/>
    <property type="match status" value="2"/>
</dbReference>
<dbReference type="CDD" id="cd00293">
    <property type="entry name" value="USP-like"/>
    <property type="match status" value="2"/>
</dbReference>
<dbReference type="RefSeq" id="WP_290206875.1">
    <property type="nucleotide sequence ID" value="NZ_JASDDK010000003.1"/>
</dbReference>
<protein>
    <submittedName>
        <fullName evidence="3">Universal stress protein</fullName>
    </submittedName>
</protein>
<dbReference type="PRINTS" id="PR01438">
    <property type="entry name" value="UNVRSLSTRESS"/>
</dbReference>
<dbReference type="Proteomes" id="UP001231197">
    <property type="component" value="Unassembled WGS sequence"/>
</dbReference>
<evidence type="ECO:0000313" key="3">
    <source>
        <dbReference type="EMBL" id="MDN3493224.1"/>
    </source>
</evidence>
<reference evidence="3 4" key="1">
    <citation type="journal article" date="2023" name="Int. J. Syst. Evol. Microbiol.">
        <title>Winogradskyella bathintestinalis sp. nov., isolated from the intestine of the deep-sea loosejaw dragonfish, Malacosteus niger.</title>
        <authorList>
            <person name="Uniacke-Lowe S."/>
            <person name="Johnson C.N."/>
            <person name="Stanton C."/>
            <person name="Hill C."/>
            <person name="Ross P."/>
        </authorList>
    </citation>
    <scope>NUCLEOTIDE SEQUENCE [LARGE SCALE GENOMIC DNA]</scope>
    <source>
        <strain evidence="3 4">APC 3343</strain>
    </source>
</reference>
<dbReference type="InterPro" id="IPR014729">
    <property type="entry name" value="Rossmann-like_a/b/a_fold"/>
</dbReference>
<dbReference type="SUPFAM" id="SSF52402">
    <property type="entry name" value="Adenine nucleotide alpha hydrolases-like"/>
    <property type="match status" value="2"/>
</dbReference>
<feature type="domain" description="UspA" evidence="2">
    <location>
        <begin position="154"/>
        <end position="275"/>
    </location>
</feature>
<dbReference type="PANTHER" id="PTHR46268">
    <property type="entry name" value="STRESS RESPONSE PROTEIN NHAX"/>
    <property type="match status" value="1"/>
</dbReference>
<accession>A0ABT7ZWL7</accession>
<evidence type="ECO:0000256" key="1">
    <source>
        <dbReference type="ARBA" id="ARBA00008791"/>
    </source>
</evidence>
<sequence>MENILLLTDFSKNSLKAIDYAMNLFKGNRCNFCILHVKSSISYTSDDIMVSGNESIYDLIVKDSKDELNGIAQNLNTRFKTEAYEFETIVDYDNLTDAINQVVKANAIDLIVMGTNGVTGAKEVVFGSNTINVIRQVSCPTLIVPEGFHLRRTKEILLPLDVQDTMSGNAFSNASKFAHRFSETIHVLRVDPNSENSTEEKDKENLSYFIKDMNSEYHVVNDIPMRYVVDCYIQTHKIDLLVLLVQEESFLERFFMGSSTTKISNTIRVPLLVFHS</sequence>
<evidence type="ECO:0000259" key="2">
    <source>
        <dbReference type="Pfam" id="PF00582"/>
    </source>
</evidence>
<dbReference type="Pfam" id="PF00582">
    <property type="entry name" value="Usp"/>
    <property type="match status" value="2"/>
</dbReference>
<gene>
    <name evidence="3" type="ORF">QMA06_10845</name>
</gene>
<dbReference type="InterPro" id="IPR006015">
    <property type="entry name" value="Universal_stress_UspA"/>
</dbReference>
<dbReference type="EMBL" id="JASDDK010000003">
    <property type="protein sequence ID" value="MDN3493224.1"/>
    <property type="molecule type" value="Genomic_DNA"/>
</dbReference>